<gene>
    <name evidence="2" type="primary">pilV</name>
    <name evidence="2" type="ORF">ACIPEN_13570</name>
</gene>
<feature type="transmembrane region" description="Helical" evidence="1">
    <location>
        <begin position="6"/>
        <end position="30"/>
    </location>
</feature>
<protein>
    <submittedName>
        <fullName evidence="2">Type IV pilus modification protein PilV</fullName>
    </submittedName>
</protein>
<reference evidence="2 3" key="1">
    <citation type="submission" date="2024-10" db="EMBL/GenBank/DDBJ databases">
        <title>The Natural Products Discovery Center: Release of the First 8490 Sequenced Strains for Exploring Actinobacteria Biosynthetic Diversity.</title>
        <authorList>
            <person name="Kalkreuter E."/>
            <person name="Kautsar S.A."/>
            <person name="Yang D."/>
            <person name="Bader C.D."/>
            <person name="Teijaro C.N."/>
            <person name="Fluegel L."/>
            <person name="Davis C.M."/>
            <person name="Simpson J.R."/>
            <person name="Lauterbach L."/>
            <person name="Steele A.D."/>
            <person name="Gui C."/>
            <person name="Meng S."/>
            <person name="Li G."/>
            <person name="Viehrig K."/>
            <person name="Ye F."/>
            <person name="Su P."/>
            <person name="Kiefer A.F."/>
            <person name="Nichols A."/>
            <person name="Cepeda A.J."/>
            <person name="Yan W."/>
            <person name="Fan B."/>
            <person name="Jiang Y."/>
            <person name="Adhikari A."/>
            <person name="Zheng C.-J."/>
            <person name="Schuster L."/>
            <person name="Cowan T.M."/>
            <person name="Smanski M.J."/>
            <person name="Chevrette M.G."/>
            <person name="De Carvalho L.P.S."/>
            <person name="Shen B."/>
        </authorList>
    </citation>
    <scope>NUCLEOTIDE SEQUENCE [LARGE SCALE GENOMIC DNA]</scope>
    <source>
        <strain evidence="2 3">NPDC087045</strain>
    </source>
</reference>
<keyword evidence="1" id="KW-1133">Transmembrane helix</keyword>
<dbReference type="Pfam" id="PF07963">
    <property type="entry name" value="N_methyl"/>
    <property type="match status" value="1"/>
</dbReference>
<dbReference type="Proteomes" id="UP001617427">
    <property type="component" value="Unassembled WGS sequence"/>
</dbReference>
<dbReference type="InterPro" id="IPR013362">
    <property type="entry name" value="Pilus_4_PilV"/>
</dbReference>
<keyword evidence="1" id="KW-0812">Transmembrane</keyword>
<dbReference type="NCBIfam" id="TIGR02532">
    <property type="entry name" value="IV_pilin_GFxxxE"/>
    <property type="match status" value="1"/>
</dbReference>
<dbReference type="NCBIfam" id="TIGR02523">
    <property type="entry name" value="type_IV_pilV"/>
    <property type="match status" value="1"/>
</dbReference>
<dbReference type="RefSeq" id="WP_402701169.1">
    <property type="nucleotide sequence ID" value="NZ_JBIUZV010000007.1"/>
</dbReference>
<comment type="caution">
    <text evidence="2">The sequence shown here is derived from an EMBL/GenBank/DDBJ whole genome shotgun (WGS) entry which is preliminary data.</text>
</comment>
<sequence>MTHRSSGFTMIEVLVAMLVIGTGALAMVMLQLHALRSSRDNSLQVRAAAMAGELAELRAAYHAVATGGADPYLFAFDAGKTSPSSIAACSSSPCDATGFANTTIADWSARLAGNFPAARAIVCRDSSAGKQPAWRCDDSPTSPVMVKLGWRRADSAPDDASNAAPLMQLFIGR</sequence>
<evidence type="ECO:0000313" key="3">
    <source>
        <dbReference type="Proteomes" id="UP001617427"/>
    </source>
</evidence>
<organism evidence="2 3">
    <name type="scientific">Herbaspirillum chlorophenolicum</name>
    <dbReference type="NCBI Taxonomy" id="211589"/>
    <lineage>
        <taxon>Bacteria</taxon>
        <taxon>Pseudomonadati</taxon>
        <taxon>Pseudomonadota</taxon>
        <taxon>Betaproteobacteria</taxon>
        <taxon>Burkholderiales</taxon>
        <taxon>Oxalobacteraceae</taxon>
        <taxon>Herbaspirillum</taxon>
    </lineage>
</organism>
<evidence type="ECO:0000313" key="2">
    <source>
        <dbReference type="EMBL" id="MFJ3046854.1"/>
    </source>
</evidence>
<dbReference type="InterPro" id="IPR012902">
    <property type="entry name" value="N_methyl_site"/>
</dbReference>
<evidence type="ECO:0000256" key="1">
    <source>
        <dbReference type="SAM" id="Phobius"/>
    </source>
</evidence>
<proteinExistence type="predicted"/>
<name>A0ABW8F0N3_9BURK</name>
<keyword evidence="3" id="KW-1185">Reference proteome</keyword>
<accession>A0ABW8F0N3</accession>
<dbReference type="SUPFAM" id="SSF54523">
    <property type="entry name" value="Pili subunits"/>
    <property type="match status" value="1"/>
</dbReference>
<dbReference type="InterPro" id="IPR045584">
    <property type="entry name" value="Pilin-like"/>
</dbReference>
<keyword evidence="1" id="KW-0472">Membrane</keyword>
<dbReference type="EMBL" id="JBIUZV010000007">
    <property type="protein sequence ID" value="MFJ3046854.1"/>
    <property type="molecule type" value="Genomic_DNA"/>
</dbReference>